<dbReference type="InterPro" id="IPR016805">
    <property type="entry name" value="MIX23_fungal"/>
</dbReference>
<reference evidence="2" key="1">
    <citation type="journal article" date="2023" name="Mol. Phylogenet. Evol.">
        <title>Genome-scale phylogeny and comparative genomics of the fungal order Sordariales.</title>
        <authorList>
            <person name="Hensen N."/>
            <person name="Bonometti L."/>
            <person name="Westerberg I."/>
            <person name="Brannstrom I.O."/>
            <person name="Guillou S."/>
            <person name="Cros-Aarteil S."/>
            <person name="Calhoun S."/>
            <person name="Haridas S."/>
            <person name="Kuo A."/>
            <person name="Mondo S."/>
            <person name="Pangilinan J."/>
            <person name="Riley R."/>
            <person name="LaButti K."/>
            <person name="Andreopoulos B."/>
            <person name="Lipzen A."/>
            <person name="Chen C."/>
            <person name="Yan M."/>
            <person name="Daum C."/>
            <person name="Ng V."/>
            <person name="Clum A."/>
            <person name="Steindorff A."/>
            <person name="Ohm R.A."/>
            <person name="Martin F."/>
            <person name="Silar P."/>
            <person name="Natvig D.O."/>
            <person name="Lalanne C."/>
            <person name="Gautier V."/>
            <person name="Ament-Velasquez S.L."/>
            <person name="Kruys A."/>
            <person name="Hutchinson M.I."/>
            <person name="Powell A.J."/>
            <person name="Barry K."/>
            <person name="Miller A.N."/>
            <person name="Grigoriev I.V."/>
            <person name="Debuchy R."/>
            <person name="Gladieux P."/>
            <person name="Hiltunen Thoren M."/>
            <person name="Johannesson H."/>
        </authorList>
    </citation>
    <scope>NUCLEOTIDE SEQUENCE</scope>
    <source>
        <strain evidence="2">CBS 232.78</strain>
    </source>
</reference>
<organism evidence="2 3">
    <name type="scientific">Podospora didyma</name>
    <dbReference type="NCBI Taxonomy" id="330526"/>
    <lineage>
        <taxon>Eukaryota</taxon>
        <taxon>Fungi</taxon>
        <taxon>Dikarya</taxon>
        <taxon>Ascomycota</taxon>
        <taxon>Pezizomycotina</taxon>
        <taxon>Sordariomycetes</taxon>
        <taxon>Sordariomycetidae</taxon>
        <taxon>Sordariales</taxon>
        <taxon>Podosporaceae</taxon>
        <taxon>Podospora</taxon>
    </lineage>
</organism>
<gene>
    <name evidence="2" type="ORF">B0H63DRAFT_463756</name>
</gene>
<name>A0AAE0U3P2_9PEZI</name>
<comment type="caution">
    <text evidence="2">The sequence shown here is derived from an EMBL/GenBank/DDBJ whole genome shotgun (WGS) entry which is preliminary data.</text>
</comment>
<dbReference type="PIRSF" id="PIRSF022603">
    <property type="entry name" value="UCP022603"/>
    <property type="match status" value="1"/>
</dbReference>
<dbReference type="InterPro" id="IPR019171">
    <property type="entry name" value="MIX23"/>
</dbReference>
<dbReference type="Pfam" id="PF09774">
    <property type="entry name" value="MIX23"/>
    <property type="match status" value="1"/>
</dbReference>
<keyword evidence="3" id="KW-1185">Reference proteome</keyword>
<protein>
    <submittedName>
        <fullName evidence="2">Caffeine-induced death protein 2</fullName>
    </submittedName>
</protein>
<dbReference type="GO" id="GO:0005758">
    <property type="term" value="C:mitochondrial intermembrane space"/>
    <property type="evidence" value="ECO:0007669"/>
    <property type="project" value="InterPro"/>
</dbReference>
<dbReference type="PANTHER" id="PTHR31905">
    <property type="entry name" value="COILED-COIL DOMAIN-CONTAINING PROTEIN 58"/>
    <property type="match status" value="1"/>
</dbReference>
<dbReference type="AlphaFoldDB" id="A0AAE0U3P2"/>
<dbReference type="EMBL" id="JAULSW010000002">
    <property type="protein sequence ID" value="KAK3389485.1"/>
    <property type="molecule type" value="Genomic_DNA"/>
</dbReference>
<accession>A0AAE0U3P2</accession>
<evidence type="ECO:0000313" key="2">
    <source>
        <dbReference type="EMBL" id="KAK3389485.1"/>
    </source>
</evidence>
<comment type="similarity">
    <text evidence="1">Belongs to the MIX23 family.</text>
</comment>
<proteinExistence type="inferred from homology"/>
<dbReference type="PANTHER" id="PTHR31905:SF2">
    <property type="entry name" value="PROTEIN MIX23"/>
    <property type="match status" value="1"/>
</dbReference>
<evidence type="ECO:0000256" key="1">
    <source>
        <dbReference type="ARBA" id="ARBA00024204"/>
    </source>
</evidence>
<dbReference type="Proteomes" id="UP001285441">
    <property type="component" value="Unassembled WGS sequence"/>
</dbReference>
<evidence type="ECO:0000313" key="3">
    <source>
        <dbReference type="Proteomes" id="UP001285441"/>
    </source>
</evidence>
<sequence length="196" mass="22143">MDSTSESSQPPLHLTPQLCFSTTTLRDFLRLSRSSIDDPISQQLNALVAPAKAGFDPSSTSHRAVQPISRQIDAQSCNEFKDKMLFPSWRARSDVLSYCAIVATSPDPDDPETTLREAEDAKHREIVVNERLDPYSGRFFPKEPRTEQLASLIRQEKGVENIVRSRTWNVVKERCGKSAETWEEAFAKWSQGRNSS</sequence>
<reference evidence="2" key="2">
    <citation type="submission" date="2023-06" db="EMBL/GenBank/DDBJ databases">
        <authorList>
            <consortium name="Lawrence Berkeley National Laboratory"/>
            <person name="Haridas S."/>
            <person name="Hensen N."/>
            <person name="Bonometti L."/>
            <person name="Westerberg I."/>
            <person name="Brannstrom I.O."/>
            <person name="Guillou S."/>
            <person name="Cros-Aarteil S."/>
            <person name="Calhoun S."/>
            <person name="Kuo A."/>
            <person name="Mondo S."/>
            <person name="Pangilinan J."/>
            <person name="Riley R."/>
            <person name="LaButti K."/>
            <person name="Andreopoulos B."/>
            <person name="Lipzen A."/>
            <person name="Chen C."/>
            <person name="Yanf M."/>
            <person name="Daum C."/>
            <person name="Ng V."/>
            <person name="Clum A."/>
            <person name="Steindorff A."/>
            <person name="Ohm R."/>
            <person name="Martin F."/>
            <person name="Silar P."/>
            <person name="Natvig D."/>
            <person name="Lalanne C."/>
            <person name="Gautier V."/>
            <person name="Ament-velasquez S.L."/>
            <person name="Kruys A."/>
            <person name="Hutchinson M.I."/>
            <person name="Powell A.J."/>
            <person name="Barry K."/>
            <person name="Miller A.N."/>
            <person name="Grigoriev I.V."/>
            <person name="Debuchy R."/>
            <person name="Gladieux P."/>
            <person name="Thoren M.H."/>
            <person name="Johannesson H."/>
        </authorList>
    </citation>
    <scope>NUCLEOTIDE SEQUENCE</scope>
    <source>
        <strain evidence="2">CBS 232.78</strain>
    </source>
</reference>